<protein>
    <submittedName>
        <fullName evidence="2">Uncharacterized protein</fullName>
    </submittedName>
</protein>
<feature type="compositionally biased region" description="Basic and acidic residues" evidence="1">
    <location>
        <begin position="72"/>
        <end position="84"/>
    </location>
</feature>
<accession>A0A5B7HCX4</accession>
<dbReference type="Proteomes" id="UP000324222">
    <property type="component" value="Unassembled WGS sequence"/>
</dbReference>
<comment type="caution">
    <text evidence="2">The sequence shown here is derived from an EMBL/GenBank/DDBJ whole genome shotgun (WGS) entry which is preliminary data.</text>
</comment>
<feature type="region of interest" description="Disordered" evidence="1">
    <location>
        <begin position="1"/>
        <end position="84"/>
    </location>
</feature>
<keyword evidence="3" id="KW-1185">Reference proteome</keyword>
<gene>
    <name evidence="2" type="ORF">E2C01_060899</name>
</gene>
<evidence type="ECO:0000313" key="2">
    <source>
        <dbReference type="EMBL" id="MPC66748.1"/>
    </source>
</evidence>
<evidence type="ECO:0000313" key="3">
    <source>
        <dbReference type="Proteomes" id="UP000324222"/>
    </source>
</evidence>
<sequence>MGNLEPHPRAAVQEVRVGVRGLREEGKGDARPDPARGGRGTRVDLTMKGSHVRYPRHVSESGEPSLRQPRQALDDNHVLLPGKE</sequence>
<name>A0A5B7HCX4_PORTR</name>
<feature type="compositionally biased region" description="Basic and acidic residues" evidence="1">
    <location>
        <begin position="21"/>
        <end position="36"/>
    </location>
</feature>
<reference evidence="2 3" key="1">
    <citation type="submission" date="2019-05" db="EMBL/GenBank/DDBJ databases">
        <title>Another draft genome of Portunus trituberculatus and its Hox gene families provides insights of decapod evolution.</title>
        <authorList>
            <person name="Jeong J.-H."/>
            <person name="Song I."/>
            <person name="Kim S."/>
            <person name="Choi T."/>
            <person name="Kim D."/>
            <person name="Ryu S."/>
            <person name="Kim W."/>
        </authorList>
    </citation>
    <scope>NUCLEOTIDE SEQUENCE [LARGE SCALE GENOMIC DNA]</scope>
    <source>
        <tissue evidence="2">Muscle</tissue>
    </source>
</reference>
<organism evidence="2 3">
    <name type="scientific">Portunus trituberculatus</name>
    <name type="common">Swimming crab</name>
    <name type="synonym">Neptunus trituberculatus</name>
    <dbReference type="NCBI Taxonomy" id="210409"/>
    <lineage>
        <taxon>Eukaryota</taxon>
        <taxon>Metazoa</taxon>
        <taxon>Ecdysozoa</taxon>
        <taxon>Arthropoda</taxon>
        <taxon>Crustacea</taxon>
        <taxon>Multicrustacea</taxon>
        <taxon>Malacostraca</taxon>
        <taxon>Eumalacostraca</taxon>
        <taxon>Eucarida</taxon>
        <taxon>Decapoda</taxon>
        <taxon>Pleocyemata</taxon>
        <taxon>Brachyura</taxon>
        <taxon>Eubrachyura</taxon>
        <taxon>Portunoidea</taxon>
        <taxon>Portunidae</taxon>
        <taxon>Portuninae</taxon>
        <taxon>Portunus</taxon>
    </lineage>
</organism>
<dbReference type="EMBL" id="VSRR010025210">
    <property type="protein sequence ID" value="MPC66748.1"/>
    <property type="molecule type" value="Genomic_DNA"/>
</dbReference>
<proteinExistence type="predicted"/>
<evidence type="ECO:0000256" key="1">
    <source>
        <dbReference type="SAM" id="MobiDB-lite"/>
    </source>
</evidence>
<dbReference type="AlphaFoldDB" id="A0A5B7HCX4"/>